<protein>
    <submittedName>
        <fullName evidence="1">Uncharacterized protein</fullName>
    </submittedName>
</protein>
<organism evidence="1 2">
    <name type="scientific">Spirosoma arboris</name>
    <dbReference type="NCBI Taxonomy" id="2682092"/>
    <lineage>
        <taxon>Bacteria</taxon>
        <taxon>Pseudomonadati</taxon>
        <taxon>Bacteroidota</taxon>
        <taxon>Cytophagia</taxon>
        <taxon>Cytophagales</taxon>
        <taxon>Cytophagaceae</taxon>
        <taxon>Spirosoma</taxon>
    </lineage>
</organism>
<comment type="caution">
    <text evidence="1">The sequence shown here is derived from an EMBL/GenBank/DDBJ whole genome shotgun (WGS) entry which is preliminary data.</text>
</comment>
<name>A0A7K1SR42_9BACT</name>
<reference evidence="1 2" key="1">
    <citation type="submission" date="2019-12" db="EMBL/GenBank/DDBJ databases">
        <title>Spirosoma sp. HMF4905 genome sequencing and assembly.</title>
        <authorList>
            <person name="Kang H."/>
            <person name="Cha I."/>
            <person name="Kim H."/>
            <person name="Joh K."/>
        </authorList>
    </citation>
    <scope>NUCLEOTIDE SEQUENCE [LARGE SCALE GENOMIC DNA]</scope>
    <source>
        <strain evidence="1 2">HMF4905</strain>
    </source>
</reference>
<dbReference type="Proteomes" id="UP000436006">
    <property type="component" value="Unassembled WGS sequence"/>
</dbReference>
<accession>A0A7K1SR42</accession>
<proteinExistence type="predicted"/>
<dbReference type="RefSeq" id="WP_157590864.1">
    <property type="nucleotide sequence ID" value="NZ_WPIN01000030.1"/>
</dbReference>
<evidence type="ECO:0000313" key="2">
    <source>
        <dbReference type="Proteomes" id="UP000436006"/>
    </source>
</evidence>
<keyword evidence="2" id="KW-1185">Reference proteome</keyword>
<dbReference type="EMBL" id="WPIN01000030">
    <property type="protein sequence ID" value="MVM36066.1"/>
    <property type="molecule type" value="Genomic_DNA"/>
</dbReference>
<dbReference type="AlphaFoldDB" id="A0A7K1SR42"/>
<evidence type="ECO:0000313" key="1">
    <source>
        <dbReference type="EMBL" id="MVM36066.1"/>
    </source>
</evidence>
<gene>
    <name evidence="1" type="ORF">GO755_38995</name>
</gene>
<sequence length="135" mass="14310">MERSISPSLGVRALTELQLSDWQFMLDQLNEQTGDQDAINYATRQIARLKIELAADSPAGTGLDTHVRSATHGDEPAFVVVGEFDGLSKREYFAGQALIGILSLGGVYDDSPTALAMDAVANADALIAALNQSGT</sequence>